<accession>A0A918AH25</accession>
<protein>
    <submittedName>
        <fullName evidence="2">Uncharacterized protein</fullName>
    </submittedName>
</protein>
<evidence type="ECO:0000256" key="1">
    <source>
        <dbReference type="SAM" id="MobiDB-lite"/>
    </source>
</evidence>
<dbReference type="EMBL" id="BMRG01000001">
    <property type="protein sequence ID" value="GGP35444.1"/>
    <property type="molecule type" value="Genomic_DNA"/>
</dbReference>
<name>A0A918AH25_9PSEU</name>
<evidence type="ECO:0000313" key="2">
    <source>
        <dbReference type="EMBL" id="GGP35444.1"/>
    </source>
</evidence>
<dbReference type="Proteomes" id="UP000639606">
    <property type="component" value="Unassembled WGS sequence"/>
</dbReference>
<gene>
    <name evidence="2" type="ORF">GCM10010185_02900</name>
</gene>
<reference evidence="2" key="1">
    <citation type="journal article" date="2014" name="Int. J. Syst. Evol. Microbiol.">
        <title>Complete genome sequence of Corynebacterium casei LMG S-19264T (=DSM 44701T), isolated from a smear-ripened cheese.</title>
        <authorList>
            <consortium name="US DOE Joint Genome Institute (JGI-PGF)"/>
            <person name="Walter F."/>
            <person name="Albersmeier A."/>
            <person name="Kalinowski J."/>
            <person name="Ruckert C."/>
        </authorList>
    </citation>
    <scope>NUCLEOTIDE SEQUENCE</scope>
    <source>
        <strain evidence="2">JCM 3313</strain>
    </source>
</reference>
<comment type="caution">
    <text evidence="2">The sequence shown here is derived from an EMBL/GenBank/DDBJ whole genome shotgun (WGS) entry which is preliminary data.</text>
</comment>
<proteinExistence type="predicted"/>
<dbReference type="AlphaFoldDB" id="A0A918AH25"/>
<reference evidence="2" key="2">
    <citation type="submission" date="2020-09" db="EMBL/GenBank/DDBJ databases">
        <authorList>
            <person name="Sun Q."/>
            <person name="Ohkuma M."/>
        </authorList>
    </citation>
    <scope>NUCLEOTIDE SEQUENCE</scope>
    <source>
        <strain evidence="2">JCM 3313</strain>
    </source>
</reference>
<sequence length="139" mass="15178">MKHTARPTGHRWAHCDTPVVHVSPGTGHAPRPIDLDTITTLIYLTGMDPAAWQQLGPERLAEFVLRSCEDPRVRVPELVALVACARRTGHVLPDYYAAVEEFAPEVLAVFTRAVSAPASHKRQAGRNPVDGETSLGTDH</sequence>
<keyword evidence="3" id="KW-1185">Reference proteome</keyword>
<organism evidence="2 3">
    <name type="scientific">Saccharothrix coeruleofusca</name>
    <dbReference type="NCBI Taxonomy" id="33919"/>
    <lineage>
        <taxon>Bacteria</taxon>
        <taxon>Bacillati</taxon>
        <taxon>Actinomycetota</taxon>
        <taxon>Actinomycetes</taxon>
        <taxon>Pseudonocardiales</taxon>
        <taxon>Pseudonocardiaceae</taxon>
        <taxon>Saccharothrix</taxon>
    </lineage>
</organism>
<evidence type="ECO:0000313" key="3">
    <source>
        <dbReference type="Proteomes" id="UP000639606"/>
    </source>
</evidence>
<feature type="region of interest" description="Disordered" evidence="1">
    <location>
        <begin position="119"/>
        <end position="139"/>
    </location>
</feature>